<dbReference type="eggNOG" id="arCOG10769">
    <property type="taxonomic scope" value="Archaea"/>
</dbReference>
<dbReference type="KEGG" id="hxa:Halxa_2463"/>
<dbReference type="HOGENOM" id="CLU_182717_0_0_2"/>
<feature type="transmembrane region" description="Helical" evidence="1">
    <location>
        <begin position="55"/>
        <end position="76"/>
    </location>
</feature>
<gene>
    <name evidence="2" type="ordered locus">Halxa_2463</name>
</gene>
<keyword evidence="1" id="KW-1133">Transmembrane helix</keyword>
<proteinExistence type="predicted"/>
<organism evidence="2 3">
    <name type="scientific">Halopiger xanaduensis (strain DSM 18323 / JCM 14033 / SH-6)</name>
    <dbReference type="NCBI Taxonomy" id="797210"/>
    <lineage>
        <taxon>Archaea</taxon>
        <taxon>Methanobacteriati</taxon>
        <taxon>Methanobacteriota</taxon>
        <taxon>Stenosarchaea group</taxon>
        <taxon>Halobacteria</taxon>
        <taxon>Halobacteriales</taxon>
        <taxon>Natrialbaceae</taxon>
        <taxon>Halopiger</taxon>
    </lineage>
</organism>
<reference evidence="2 3" key="1">
    <citation type="journal article" date="2012" name="Stand. Genomic Sci.">
        <title>Complete genome sequence of Halopiger xanaduensis type strain (SH-6(T)).</title>
        <authorList>
            <person name="Anderson I."/>
            <person name="Tindall B.J."/>
            <person name="Rohde M."/>
            <person name="Lucas S."/>
            <person name="Han J."/>
            <person name="Lapidus A."/>
            <person name="Cheng J.F."/>
            <person name="Goodwin L."/>
            <person name="Pitluck S."/>
            <person name="Peters L."/>
            <person name="Pati A."/>
            <person name="Mikhailova N."/>
            <person name="Pagani I."/>
            <person name="Teshima H."/>
            <person name="Han C."/>
            <person name="Tapia R."/>
            <person name="Land M."/>
            <person name="Woyke T."/>
            <person name="Klenk H.P."/>
            <person name="Kyrpides N."/>
            <person name="Ivanova N."/>
        </authorList>
    </citation>
    <scope>NUCLEOTIDE SEQUENCE [LARGE SCALE GENOMIC DNA]</scope>
    <source>
        <strain evidence="3">DSM 18323 / JCM 14033 / SH-6</strain>
    </source>
</reference>
<sequence>MAAPTQHVTVAFPMSVRESLPLVELFRATPATSCLLTLGPAALALGQLLNSYLNGVSPLVAVGFTVVMLGFAVVALRHHAAEYRLRRLESDL</sequence>
<dbReference type="Proteomes" id="UP000006794">
    <property type="component" value="Chromosome"/>
</dbReference>
<evidence type="ECO:0000256" key="1">
    <source>
        <dbReference type="SAM" id="Phobius"/>
    </source>
</evidence>
<name>F8DBG7_HALXS</name>
<dbReference type="EMBL" id="CP002839">
    <property type="protein sequence ID" value="AEH37082.1"/>
    <property type="molecule type" value="Genomic_DNA"/>
</dbReference>
<keyword evidence="1" id="KW-0812">Transmembrane</keyword>
<evidence type="ECO:0000313" key="3">
    <source>
        <dbReference type="Proteomes" id="UP000006794"/>
    </source>
</evidence>
<keyword evidence="1" id="KW-0472">Membrane</keyword>
<keyword evidence="3" id="KW-1185">Reference proteome</keyword>
<evidence type="ECO:0000313" key="2">
    <source>
        <dbReference type="EMBL" id="AEH37082.1"/>
    </source>
</evidence>
<accession>F8DBG7</accession>
<protein>
    <submittedName>
        <fullName evidence="2">Uncharacterized protein</fullName>
    </submittedName>
</protein>
<dbReference type="AlphaFoldDB" id="F8DBG7"/>